<keyword evidence="5" id="KW-1185">Reference proteome</keyword>
<accession>A0ABQ5WDT0</accession>
<dbReference type="InterPro" id="IPR043502">
    <property type="entry name" value="DNA/RNA_pol_sf"/>
</dbReference>
<dbReference type="PANTHER" id="PTHR35369">
    <property type="entry name" value="BLR3025 PROTEIN-RELATED"/>
    <property type="match status" value="1"/>
</dbReference>
<sequence>MTRRILSLWLPLWRTDLWHRRHPDTCTSSGLVLHYHDGRRLTVLAADATAQARGVRPGMSLAHARALAPDLHATDGTPDADRLALTRLTEWFLWLSPIVAPDGEDGVWVDTAGCAHLHGGEAPMMAEIRRRIQSLGYTCRLAFADTPGAASALARFARVPCTIISPGTQRQALAALPVQALRLAPPETDALLRLGFRTVGALYDTPRAPLARRLGGTVLARLDQVLGLLPEPVQPIRPIEAIRERRSFVEPIATAGALATVIAVLVRAICETLEGRGEGARLVDLLCERVDGTVQAIRIGTASPVADPVHLSRLLDERIPIIEPGFGIEAMTLVVTRAEIRGAAVPTGELVGQDDVPQGRSNISCLLDRLQNRLGPGRVSIMEPAASHLPEFSQTRCPASGEKGTISADRACSWPRPVRLLNPPEPVDVTIAGPEEPPTSFRWRGVHSVIRAADGPERLHEEWWRSADPYGVVRDYWIVEDNAGERYWIFCRAPLAEVPPAPPDWFLHGLF</sequence>
<feature type="domain" description="UmuC" evidence="3">
    <location>
        <begin position="39"/>
        <end position="151"/>
    </location>
</feature>
<dbReference type="PANTHER" id="PTHR35369:SF2">
    <property type="entry name" value="BLR3025 PROTEIN"/>
    <property type="match status" value="1"/>
</dbReference>
<organism evidence="4 5">
    <name type="scientific">Gluconobacter japonicus</name>
    <dbReference type="NCBI Taxonomy" id="376620"/>
    <lineage>
        <taxon>Bacteria</taxon>
        <taxon>Pseudomonadati</taxon>
        <taxon>Pseudomonadota</taxon>
        <taxon>Alphaproteobacteria</taxon>
        <taxon>Acetobacterales</taxon>
        <taxon>Acetobacteraceae</taxon>
        <taxon>Gluconobacter</taxon>
    </lineage>
</organism>
<evidence type="ECO:0000256" key="1">
    <source>
        <dbReference type="ARBA" id="ARBA00010945"/>
    </source>
</evidence>
<dbReference type="Gene3D" id="3.30.70.270">
    <property type="match status" value="1"/>
</dbReference>
<evidence type="ECO:0000256" key="2">
    <source>
        <dbReference type="ARBA" id="ARBA00022763"/>
    </source>
</evidence>
<dbReference type="Pfam" id="PF00817">
    <property type="entry name" value="IMS"/>
    <property type="match status" value="1"/>
</dbReference>
<dbReference type="InterPro" id="IPR050356">
    <property type="entry name" value="SulA_CellDiv_inhibitor"/>
</dbReference>
<dbReference type="InterPro" id="IPR001126">
    <property type="entry name" value="UmuC"/>
</dbReference>
<dbReference type="CDD" id="cd03468">
    <property type="entry name" value="PolY_like"/>
    <property type="match status" value="1"/>
</dbReference>
<dbReference type="SUPFAM" id="SSF56672">
    <property type="entry name" value="DNA/RNA polymerases"/>
    <property type="match status" value="1"/>
</dbReference>
<keyword evidence="2" id="KW-0227">DNA damage</keyword>
<dbReference type="RefSeq" id="WP_082785196.1">
    <property type="nucleotide sequence ID" value="NZ_BEWO01000027.1"/>
</dbReference>
<comment type="similarity">
    <text evidence="1">Belongs to the DNA polymerase type-Y family.</text>
</comment>
<dbReference type="InterPro" id="IPR043128">
    <property type="entry name" value="Rev_trsase/Diguanyl_cyclase"/>
</dbReference>
<proteinExistence type="inferred from homology"/>
<evidence type="ECO:0000313" key="5">
    <source>
        <dbReference type="Proteomes" id="UP001156613"/>
    </source>
</evidence>
<dbReference type="EMBL" id="BSNT01000009">
    <property type="protein sequence ID" value="GLQ58288.1"/>
    <property type="molecule type" value="Genomic_DNA"/>
</dbReference>
<name>A0ABQ5WDT0_GLUJA</name>
<protein>
    <submittedName>
        <fullName evidence="4">Nucleotidyltransferase</fullName>
    </submittedName>
</protein>
<dbReference type="Proteomes" id="UP001156613">
    <property type="component" value="Unassembled WGS sequence"/>
</dbReference>
<reference evidence="5" key="1">
    <citation type="journal article" date="2019" name="Int. J. Syst. Evol. Microbiol.">
        <title>The Global Catalogue of Microorganisms (GCM) 10K type strain sequencing project: providing services to taxonomists for standard genome sequencing and annotation.</title>
        <authorList>
            <consortium name="The Broad Institute Genomics Platform"/>
            <consortium name="The Broad Institute Genome Sequencing Center for Infectious Disease"/>
            <person name="Wu L."/>
            <person name="Ma J."/>
        </authorList>
    </citation>
    <scope>NUCLEOTIDE SEQUENCE [LARGE SCALE GENOMIC DNA]</scope>
    <source>
        <strain evidence="5">NBRC 3271</strain>
    </source>
</reference>
<dbReference type="Gene3D" id="3.40.1170.60">
    <property type="match status" value="1"/>
</dbReference>
<evidence type="ECO:0000259" key="3">
    <source>
        <dbReference type="Pfam" id="PF00817"/>
    </source>
</evidence>
<evidence type="ECO:0000313" key="4">
    <source>
        <dbReference type="EMBL" id="GLQ58288.1"/>
    </source>
</evidence>
<comment type="caution">
    <text evidence="4">The sequence shown here is derived from an EMBL/GenBank/DDBJ whole genome shotgun (WGS) entry which is preliminary data.</text>
</comment>
<gene>
    <name evidence="4" type="ORF">GCM10010937_00890</name>
</gene>